<reference evidence="3 4" key="1">
    <citation type="submission" date="2013-03" db="EMBL/GenBank/DDBJ databases">
        <title>The Genome Sequence of Phialophora europaea CBS 101466.</title>
        <authorList>
            <consortium name="The Broad Institute Genomics Platform"/>
            <person name="Cuomo C."/>
            <person name="de Hoog S."/>
            <person name="Gorbushina A."/>
            <person name="Walker B."/>
            <person name="Young S.K."/>
            <person name="Zeng Q."/>
            <person name="Gargeya S."/>
            <person name="Fitzgerald M."/>
            <person name="Haas B."/>
            <person name="Abouelleil A."/>
            <person name="Allen A.W."/>
            <person name="Alvarado L."/>
            <person name="Arachchi H.M."/>
            <person name="Berlin A.M."/>
            <person name="Chapman S.B."/>
            <person name="Gainer-Dewar J."/>
            <person name="Goldberg J."/>
            <person name="Griggs A."/>
            <person name="Gujja S."/>
            <person name="Hansen M."/>
            <person name="Howarth C."/>
            <person name="Imamovic A."/>
            <person name="Ireland A."/>
            <person name="Larimer J."/>
            <person name="McCowan C."/>
            <person name="Murphy C."/>
            <person name="Pearson M."/>
            <person name="Poon T.W."/>
            <person name="Priest M."/>
            <person name="Roberts A."/>
            <person name="Saif S."/>
            <person name="Shea T."/>
            <person name="Sisk P."/>
            <person name="Sykes S."/>
            <person name="Wortman J."/>
            <person name="Nusbaum C."/>
            <person name="Birren B."/>
        </authorList>
    </citation>
    <scope>NUCLEOTIDE SEQUENCE [LARGE SCALE GENOMIC DNA]</scope>
    <source>
        <strain evidence="3 4">CBS 101466</strain>
    </source>
</reference>
<feature type="region of interest" description="Disordered" evidence="2">
    <location>
        <begin position="1172"/>
        <end position="1210"/>
    </location>
</feature>
<feature type="compositionally biased region" description="Basic residues" evidence="2">
    <location>
        <begin position="2255"/>
        <end position="2265"/>
    </location>
</feature>
<feature type="region of interest" description="Disordered" evidence="2">
    <location>
        <begin position="2693"/>
        <end position="3114"/>
    </location>
</feature>
<feature type="compositionally biased region" description="Basic and acidic residues" evidence="2">
    <location>
        <begin position="2693"/>
        <end position="2706"/>
    </location>
</feature>
<feature type="compositionally biased region" description="Basic and acidic residues" evidence="2">
    <location>
        <begin position="3015"/>
        <end position="3029"/>
    </location>
</feature>
<feature type="compositionally biased region" description="Polar residues" evidence="2">
    <location>
        <begin position="1870"/>
        <end position="1883"/>
    </location>
</feature>
<evidence type="ECO:0000256" key="2">
    <source>
        <dbReference type="SAM" id="MobiDB-lite"/>
    </source>
</evidence>
<feature type="region of interest" description="Disordered" evidence="2">
    <location>
        <begin position="5226"/>
        <end position="5454"/>
    </location>
</feature>
<feature type="region of interest" description="Disordered" evidence="2">
    <location>
        <begin position="1267"/>
        <end position="1338"/>
    </location>
</feature>
<dbReference type="OrthoDB" id="5365701at2759"/>
<feature type="compositionally biased region" description="Basic residues" evidence="2">
    <location>
        <begin position="411"/>
        <end position="423"/>
    </location>
</feature>
<feature type="region of interest" description="Disordered" evidence="2">
    <location>
        <begin position="3746"/>
        <end position="3843"/>
    </location>
</feature>
<sequence length="6039" mass="656316">MPSSTSFASSSRSPYAGVAAPSVASSYATANDSYGSTRPAELVRNESMADSPKNESRRDSKRGSKSEKKGERRRTTDDYNDDPRNVDRSERGSRDSKKSSKSEKKDKSRAYDSHDASLLQNQFPGQDPSGYAEPYRPPGQASVYYNDNGESVGYQPGVRPDAPSIVYSADQAHLMRPTTNSQPPPEPSSVGRIGASASYFDGEGGAYDTMEPKRPAKPGKKPKSGEPSNRVSGSRPRLGNSDRVPSSGPMVTGALGGNAVGEAAAYFSGAPMTSGHDPRPYQTASPESFVENTRPPKQSASSHGQSYSYGGAAAAGVAASAAGAYMASQSHHSNAAYHQSGPDPSFVVGQNQSAFPQMQYQHRHERRGPLGKFVNWFKDPDSVAQFEQYTEAIGVCKYCFDPNSSPMDAPRKHHYHGRRSSQKRRYEGSSRVDKNSRYSSSDDERRRSSTSKKIIAGGLAGLGAAKIGQTLYDQKHDFDDTYSVRTGQINTERPANRSRVSFQEDDWKQSASRGVNFSKEEFRDERRGSERKSKSKRVDESSEKRRTRRRRSSSSSSSSNGISKTAALGLGAAGLAAGAAVASQHRSRSRSPSKRKKGYYSKRISPKHSYVDLNDTKTGTFGLGQFFSPSQNEKKGKHSKGFFHFSNSSGSSSDADLAFGEGTVRRKNSRKFRRSDGQDDFDAATAAALTATGMALASESDGKGRRKRNANVHRDDRARRVDGAPRIKLQDHETTTDADNDDGWYDTDGEGAPSSDDGGLQYGGRASAAQSKESLVEEGGWWPWSTPTKRRKERPSSSSHPYTPTRINPGAAAALGAGVGAVAAGMMSSQQPSSGRSTGSLPPMQEIEPIPASDSMMSGAIGPSKTASGQYVSTTGSVPLQQPQPIVPIGSFPEAITNDIANDRRISERDYNSRRRRRDSSPAKLPSRGSQVTFDVPYDRFTETREDERERERRDKKERRKTYDFSEIAKDDEKRAAREAEIEAELQRLYEEDRKRRPDRKRAKEESRGSYDGIGTAAAAAIAGAGIVAASGLSQKSRESSNERERPSGTRKSSLKKSKDRADSPATESQQERIARMAAQRVQSESPVVEHDSYGTFFVPKEIAEHVEEHNIASSTRDDPGEAQVVEIVPGEKKNELFDPFNYRVFGTRDDDDPLAFPWAVPTLALVEATPPASRLGSRATSPAVSSAASPVSSPVEGREPVMEEDLGEKLDRKGAKVTWGDHDTYVYEVMTPEEERTNFIPEQRKEDRPSATVRNAVAAAAAAAAAAAGSRNRGNRDFRPSNLSRVETLPDEYGEPEKPSTREVPPVEQMSAEQREHLSKGKGFADMPGSFDAPQHDTPVVEVSLDDLLDRRAGYEAPLSETMSDLVDITKVPKTGHGFVEDTELPETPRDEHPSRDARDVPQVSPEIVDVAPRLSKSERRRMERAASLEGTSQYAPGTTSEPRDQDSEVFDYLVDDEGRPLPPSSALNHGVESVPSQGGRTERERVRPTNDDTEGYAKPKRASTFDDDFASDKRRSKSKSDYVSDPEDWERSPSRNRDQRSAKSDIGSGTKAAVAAGAAAASMAAIAAAAGEDDFYAKDKKSKRRSKRDSEIFNDDDVGSVVSSPATKADDKKARRRSKRESEVCDDDDTRSVASSPADSSSRKSKDRKDKDKDKEEKRSTGMWGSIFGGPKSDISTSSKKSSKSSKSEGRAERSEQSDKKKRRSKSFDIDDNASAASEPMRDSRGNRDSTPTGAVRDPTSQMPSRDQSVDDGFVSANEGSTETPVNEYSENQSFLAERLDMPHKRPTDTPMATTDDGVSGQTVTTERQTPSSGETEITPITQARRVSLLRTADLGATPSANSPTAVPINFRRPPGSPATPRAFFSSPVASPQSPSTTPRTRQGRPKSTEFRSKEFRPLYLVEKSRSEKTPLPEAEDNLPSLPSSRSSSAHPSMDNLRAAAEKQDYFGLADGKVSPRSFQERGRRHSYSLWNVASKRPESPDYLDSRAATPVPSGVQRDRELRQREEREAREKTRVDQGKPKYEFHSPSELLQDPASLAEFTSGDVEEEIRVGSPLPSVVSAQDDDFMSAREGTPSERSRSRSRSRPRSRRDTVTAGGIGLGIGAAAAFGVNELLSRKDNDEHRSRGHDNIDQEDMYDKGVPPPGPSLPATLTEQGSGEAVMASTQEQSREVQPDVSAEADEWAFRTAGKKSKKDKKKAKAKPAMADAATFEAPPTVPSAAEEPLTAEEVSTPATSTPIATDEADEWGLTSSKKSKKSKKGKKRDAPSAIDVTKAEAKDENEQREKDDDEPLTADDTTPEFLPQPFDDHPVEVATPADEPTGLEEHNDKDAFPFEAGEIASADRELPSQDSPLSTIERTTSYVPAADELNKQTNDISAFEEAFERAVRARGLSQSSSREAALDAFLPTRDNPPFVPADSLPAVGEESGSGTPSSTEKAGTDVAVEPADLPTMEVALEDDFAWAYTSKKDKKKKAQAAASVEEPFAESSRGEDLTGAPEEVDVGKPLEPGADPLEGGEDEFSWVPSSKKDKKKKRKSGTSTPVDVASLVEEPSSKVSETEVDAAPAVEPAEPEPPTPAAEDEFSWAPISKKDKKKKKRQSQASDFSEPTTPAEDAPTGAARDLPVVSAEDSKETAPDTWEEPTAKKGKKGKKNKHQSSGWTDDVAPIAGAAAVASGATLVASAFDDDKKEVVAEPEILPKSETDHNQNVLADEQRDTEPVEPSTRESSTAEEAETLADDFFEMRSSGKKQKDKKKRKSLISAWEDEPVVTEPEAPATEMERSVPVDTPSEPVEAATQQSGSPKIPPSSTEASVEAQQSIEPEAPKDLGEDDSAVPAKMSKKEKRKSKKSESMALNDESTSQSVSQKRDMTAPTPVEPVDEQEAVEQAEALRKASPQEHHDDPTHQDFLAGAHDKSTDFPAAPPEQTQPRDFPGPDTLPSVVAAYEPSQTVAPSTPLENENEVPAEDNILFVPAKKSKKEKRKEAKRGAIVSEDADAPSASTMDEPVSDEVVEPVEPKESKPVDEREISAEDDAEPVGASEHTPAEQKVTDEAEAGLKPDSTTEDFARTAIDEPEDFPWAPTKKSKKDKKKGKRASLALDDQPAPSPAVESAELTSTNTIASGAAAAALGTAAVASALDSASVTPAETPVQEAEDLSWAPTRKSKKDKKKRKSVTWAEDESSTPQTQDSDAPVAPESIPASAMNEPQPPSSIFAEELITEEPGHLDPNQGDINAQALAEGQEEIEKVGDLAAAEPAPLPPDDVKAAEGQMLETLKQDPEQPDPAEAEEPAGWFSWATGKKGKKDKKKRGSLFGFVAPAAEDAPQSEAVDDSNVAESEAVKMEDVDTLKAEVVDEGIVEPEVAESRSVVPDVFETETTEHQVLDLLQNEVVETGVDATEVEAVQPKSDSEVQLTTEDVIEDDLLVDAESKIDPSAPFKDADEARIHAEPGAEEISRETVPEPDFPAPADNTEAAMEDEWATLSKKSKKDKKKKRASTLDFDEPEVSEPARLAEGSEFHEAAVATGIETVDDFDWDLGLSKKERKAKEKELKLAGNWPPMKAKEVEPVPDIAAEPSIEPKDEITTEPAVEAAVQPPKETHEVLTKELGPSSSEATAPEMIEDLEWDLGLSSKERKKKRKQLELAGEWPPMKIKEPESDIVQEVGGATPAAEATSEPSAQAEMVEDLDWDLGLSKKERKAKEKQLKSVGNWPPMKLNETVPDQSTSPIDVVQPDSTQLDFDDMTKAVPASTDVLPTASLVPESDTPRELPLESEPVEEPTAEDEWGFSSKKSKKEKKKAKRMSTFSAFDEASGMSTPDPAPEVPLDAEAGKPREDTLAETSATETAIKTPVVSDLVVAEEGTPAPTHGDIAKHEDTEVPADVPREAPDDLPVAMSVGTIVAEDEWAIPSTSKKSKKDKKKRSSTFDWNEPTEPVDTEPETMTQDTTVEPDPIAVLPDNESGAKDELSVAGQEIVPETESLARELATENLESSQADTPVPEDESSLPASSKKGKKDKKKKKRGSTLILDDLAEHVVDEIAPVAEDSAELAAESFSEAAQADTNEHATPIAAEVPSDIEGESSRQVQTELEHEPLQPALAEGVAVYEPAAQMVEDTDWDLRLNSKQRKKKEKELRNSGNWPPMKAAEREKQAEAIEPVFEPIQEQASVSDPYTEPTSEPTPEETTRSLSEPLSEQRVELSTPAETAVLPNQVTEPVSATIAEHATETVEVEDPDWDFGLSSKQRKKKEKELRSSGKWPPTMTIERAVTAEPASEPVAEAEPAVEPVPESLPDSAVAAEPSAVAAEPEADDWGFSSKKSKKDKKKKRGSAFSWDDEQSTSVDASGEVTPTPDVETTTVGAATLAAGAAAAVASATKDDEASRDIEYPAEPDPVEAGSDDWAIPTKKNTKNDKKKRKSIPGSFATDSGIATPSTPMESEPIIAVPPPPSDESKEVKSSFGREKSIDDALDDVLLMDTLQRDEAVDGKDRWAFEDDFMSGEPSKFSAEPEDLDTHMEDSPALLETRQPEDLPVEPVTVTESVPKPEEFGSSKEAAPDDDWAFMTSKPSKKEKKKKRQSTLQEPSADISADVSAVATPERAATPPLAEQEWAQEASGSAETQALVPESEQALIDDMAQDTQEAVPEDDFFTTKKSKKDKKKKRQSTFDDVQPESSKEPEPVPAVDPVIDATPEPTGEATIGSARQMDSETSKNTGLGAAAPGAAAGVGAAALSGSNQAQPEDAAKDDDAWGFTPSRKSSKKDKKKKNRQAEFYEPIEEPSRDLGIEEDAAAPVAVPQEEISDVQAQAPPIVDQPAEAAKPEDEWDLGPSRKLSKKDKKKNRRAELYEPVEEISPDSLQTDETRARDSKSQPEPVADEVQPIDDFEPEGTRDVEQPSLSEKDRKKNSHAEIYQPQTEEAEHVEVDEPAVADTETVAQSSAAPIIEPAGPSDPALQADPDDVWGFKPQRKASKKERKKQKESDFDSSSFERHLAPAEDSASFQAPTPPPAFVEAGPAAGASPPSPRIEEADILRDYEEPSPGLARTDTLQEVDDWYASTTKPKKGKKKGGMHRADTIDDIAMSYGDPVAGQEEGSRGSKKPDTIHEEDEGFVVSRKKSKKDKKKGKVPISWEEETLDGARNAPITEPDNARATSPAQAWSATAAPTEPRDTTMHDSDGSGVSESTRERRRRRRSPQAWTGEEPPDLPRDRATTPPPEHNEVMDTALGVAAHLGFGADEKANVKQAQHSSAGTKEEPGWSFATVRPSRDELQEMNRDSGVQFESPVVGSGHDSVRDSGYVPAWEQGSQRDSLRPMRPQSPTSSTEDVTREMAPEGSFETPARRQPSPIESTSKDRSSVVFKSSPAVAPPGTPHIDTSLAYMQTPSDLRRSPSIHGRHKSREELRQATEDRRRSTGSPLASNLIDRASSSGVDRSVFSPPPSSHPLSPPRSPLRAIPEHDQSDSLTKGAIVAGVGALGAAALARDSTRSLAKSKSRSGSNRSLRGSINSPFDNTQAGPSRSFDESSSGKAAAPERDMADYDGYGHHPGSPMSPTRPPSITKRRSMQQISDLQAKIDQLAGENRNLAEAKIIAERHLEDFSINQNKAEYATQEALRTAEAQLRDRDEEIAKLQHEIAGMAALHEERASWQESTRELETLRSQHHELSNGMDSIIRHEIDAAMIEKNAELERLQRDLAVAKDKIRELQSQILAQGASGGDDYIIDVKDEDYFDGACQQLCQHVQQWVLRFSKYSDARMCRTTNEVRDEKIVDRFDNAILDGSDVDIYLGDRVKRRDVFMSVVMTMIWEYVFTRYLFGMDREQRQKLKQLEKNLAEVGPASAVNRWRAITLTMLSKRAQFKSQCENDTEAVALEVFATLSKFLPPPGNAEGQIVESLRGVMRKAVSLSVEMRCQRQEYVMLPPLQPEYDTNGDLARQVYFNASLMNERSGETRDNEELEREGAVVRVVLFPLVVCKTLVTEGEGTVAHEREEEVVVCPAQVLVAREGRRSKSRQSGVSGGRSASGTQRVASMDARSTHSLGAMSGVEPSGNGGMI</sequence>
<proteinExistence type="predicted"/>
<feature type="region of interest" description="Disordered" evidence="2">
    <location>
        <begin position="694"/>
        <end position="810"/>
    </location>
</feature>
<feature type="region of interest" description="Disordered" evidence="2">
    <location>
        <begin position="407"/>
        <end position="452"/>
    </location>
</feature>
<feature type="compositionally biased region" description="Basic and acidic residues" evidence="2">
    <location>
        <begin position="5387"/>
        <end position="5400"/>
    </location>
</feature>
<keyword evidence="1" id="KW-0175">Coiled coil</keyword>
<feature type="compositionally biased region" description="Basic and acidic residues" evidence="2">
    <location>
        <begin position="901"/>
        <end position="913"/>
    </location>
</feature>
<feature type="compositionally biased region" description="Low complexity" evidence="2">
    <location>
        <begin position="4706"/>
        <end position="4726"/>
    </location>
</feature>
<feature type="region of interest" description="Disordered" evidence="2">
    <location>
        <begin position="626"/>
        <end position="680"/>
    </location>
</feature>
<feature type="compositionally biased region" description="Basic and acidic residues" evidence="2">
    <location>
        <begin position="1889"/>
        <end position="1913"/>
    </location>
</feature>
<feature type="compositionally biased region" description="Polar residues" evidence="2">
    <location>
        <begin position="1731"/>
        <end position="1749"/>
    </location>
</feature>
<feature type="region of interest" description="Disordered" evidence="2">
    <location>
        <begin position="2391"/>
        <end position="2452"/>
    </location>
</feature>
<feature type="compositionally biased region" description="Basic and acidic residues" evidence="2">
    <location>
        <begin position="1036"/>
        <end position="1048"/>
    </location>
</feature>
<feature type="compositionally biased region" description="Low complexity" evidence="2">
    <location>
        <begin position="4340"/>
        <end position="4368"/>
    </location>
</feature>
<feature type="compositionally biased region" description="Polar residues" evidence="2">
    <location>
        <begin position="2796"/>
        <end position="2820"/>
    </location>
</feature>
<feature type="compositionally biased region" description="Low complexity" evidence="2">
    <location>
        <begin position="4576"/>
        <end position="4587"/>
    </location>
</feature>
<feature type="compositionally biased region" description="Basic residues" evidence="2">
    <location>
        <begin position="3299"/>
        <end position="3309"/>
    </location>
</feature>
<feature type="region of interest" description="Disordered" evidence="2">
    <location>
        <begin position="483"/>
        <end position="613"/>
    </location>
</feature>
<feature type="region of interest" description="Disordered" evidence="2">
    <location>
        <begin position="1376"/>
        <end position="1552"/>
    </location>
</feature>
<feature type="compositionally biased region" description="Basic residues" evidence="2">
    <location>
        <begin position="2646"/>
        <end position="2656"/>
    </location>
</feature>
<feature type="compositionally biased region" description="Basic residues" evidence="2">
    <location>
        <begin position="4559"/>
        <end position="4569"/>
    </location>
</feature>
<feature type="coiled-coil region" evidence="1">
    <location>
        <begin position="5661"/>
        <end position="5695"/>
    </location>
</feature>
<feature type="compositionally biased region" description="Basic residues" evidence="2">
    <location>
        <begin position="3483"/>
        <end position="3494"/>
    </location>
</feature>
<feature type="compositionally biased region" description="Basic and acidic residues" evidence="2">
    <location>
        <begin position="2118"/>
        <end position="2133"/>
    </location>
</feature>
<dbReference type="RefSeq" id="XP_008717016.1">
    <property type="nucleotide sequence ID" value="XM_008718794.1"/>
</dbReference>
<feature type="compositionally biased region" description="Basic residues" evidence="2">
    <location>
        <begin position="2747"/>
        <end position="2759"/>
    </location>
</feature>
<feature type="region of interest" description="Disordered" evidence="2">
    <location>
        <begin position="3574"/>
        <end position="3617"/>
    </location>
</feature>
<feature type="region of interest" description="Disordered" evidence="2">
    <location>
        <begin position="2469"/>
        <end position="2663"/>
    </location>
</feature>
<feature type="compositionally biased region" description="Basic and acidic residues" evidence="2">
    <location>
        <begin position="4369"/>
        <end position="4379"/>
    </location>
</feature>
<feature type="region of interest" description="Disordered" evidence="2">
    <location>
        <begin position="825"/>
        <end position="1013"/>
    </location>
</feature>
<feature type="compositionally biased region" description="Low complexity" evidence="2">
    <location>
        <begin position="298"/>
        <end position="309"/>
    </location>
</feature>
<organism evidence="3 4">
    <name type="scientific">Cyphellophora europaea (strain CBS 101466)</name>
    <name type="common">Phialophora europaea</name>
    <dbReference type="NCBI Taxonomy" id="1220924"/>
    <lineage>
        <taxon>Eukaryota</taxon>
        <taxon>Fungi</taxon>
        <taxon>Dikarya</taxon>
        <taxon>Ascomycota</taxon>
        <taxon>Pezizomycotina</taxon>
        <taxon>Eurotiomycetes</taxon>
        <taxon>Chaetothyriomycetidae</taxon>
        <taxon>Chaetothyriales</taxon>
        <taxon>Cyphellophoraceae</taxon>
        <taxon>Cyphellophora</taxon>
    </lineage>
</organism>
<feature type="region of interest" description="Disordered" evidence="2">
    <location>
        <begin position="1572"/>
        <end position="2103"/>
    </location>
</feature>
<feature type="compositionally biased region" description="Polar residues" evidence="2">
    <location>
        <begin position="5497"/>
        <end position="5515"/>
    </location>
</feature>
<feature type="region of interest" description="Disordered" evidence="2">
    <location>
        <begin position="3858"/>
        <end position="4022"/>
    </location>
</feature>
<feature type="compositionally biased region" description="Basic and acidic residues" evidence="2">
    <location>
        <begin position="3437"/>
        <end position="3458"/>
    </location>
</feature>
<feature type="compositionally biased region" description="Basic and acidic residues" evidence="2">
    <location>
        <begin position="1999"/>
        <end position="2029"/>
    </location>
</feature>
<feature type="compositionally biased region" description="Basic and acidic residues" evidence="2">
    <location>
        <begin position="1197"/>
        <end position="1210"/>
    </location>
</feature>
<feature type="compositionally biased region" description="Acidic residues" evidence="2">
    <location>
        <begin position="736"/>
        <end position="749"/>
    </location>
</feature>
<dbReference type="STRING" id="1220924.W2RWL5"/>
<feature type="compositionally biased region" description="Basic and acidic residues" evidence="2">
    <location>
        <begin position="5519"/>
        <end position="5531"/>
    </location>
</feature>
<feature type="compositionally biased region" description="Polar residues" evidence="2">
    <location>
        <begin position="1802"/>
        <end position="1824"/>
    </location>
</feature>
<feature type="region of interest" description="Disordered" evidence="2">
    <location>
        <begin position="28"/>
        <end position="255"/>
    </location>
</feature>
<feature type="compositionally biased region" description="Polar residues" evidence="2">
    <location>
        <begin position="2601"/>
        <end position="2610"/>
    </location>
</feature>
<gene>
    <name evidence="3" type="ORF">HMPREF1541_04449</name>
</gene>
<feature type="compositionally biased region" description="Basic residues" evidence="2">
    <location>
        <begin position="4956"/>
        <end position="4966"/>
    </location>
</feature>
<feature type="compositionally biased region" description="Low complexity" evidence="2">
    <location>
        <begin position="5483"/>
        <end position="5496"/>
    </location>
</feature>
<feature type="compositionally biased region" description="Pro residues" evidence="2">
    <location>
        <begin position="5425"/>
        <end position="5438"/>
    </location>
</feature>
<evidence type="ECO:0008006" key="5">
    <source>
        <dbReference type="Google" id="ProtNLM"/>
    </source>
</evidence>
<feature type="compositionally biased region" description="Basic residues" evidence="2">
    <location>
        <begin position="3162"/>
        <end position="3173"/>
    </location>
</feature>
<dbReference type="HOGENOM" id="CLU_000055_0_0_1"/>
<feature type="compositionally biased region" description="Basic residues" evidence="2">
    <location>
        <begin position="3909"/>
        <end position="3919"/>
    </location>
</feature>
<feature type="compositionally biased region" description="Basic and acidic residues" evidence="2">
    <location>
        <begin position="4878"/>
        <end position="4893"/>
    </location>
</feature>
<feature type="region of interest" description="Disordered" evidence="2">
    <location>
        <begin position="3424"/>
        <end position="3515"/>
    </location>
</feature>
<accession>W2RWL5</accession>
<feature type="compositionally biased region" description="Polar residues" evidence="2">
    <location>
        <begin position="5997"/>
        <end position="6013"/>
    </location>
</feature>
<feature type="compositionally biased region" description="Basic residues" evidence="2">
    <location>
        <begin position="3787"/>
        <end position="3798"/>
    </location>
</feature>
<keyword evidence="4" id="KW-1185">Reference proteome</keyword>
<feature type="region of interest" description="Disordered" evidence="2">
    <location>
        <begin position="3135"/>
        <end position="3210"/>
    </location>
</feature>
<feature type="compositionally biased region" description="Basic and acidic residues" evidence="2">
    <location>
        <begin position="1482"/>
        <end position="1492"/>
    </location>
</feature>
<feature type="compositionally biased region" description="Low complexity" evidence="2">
    <location>
        <begin position="878"/>
        <end position="889"/>
    </location>
</feature>
<feature type="compositionally biased region" description="Basic and acidic residues" evidence="2">
    <location>
        <begin position="1531"/>
        <end position="1545"/>
    </location>
</feature>
<feature type="compositionally biased region" description="Polar residues" evidence="2">
    <location>
        <begin position="5140"/>
        <end position="5149"/>
    </location>
</feature>
<feature type="compositionally biased region" description="Basic and acidic residues" evidence="2">
    <location>
        <begin position="5254"/>
        <end position="5264"/>
    </location>
</feature>
<feature type="compositionally biased region" description="Basic and acidic residues" evidence="2">
    <location>
        <begin position="4851"/>
        <end position="4860"/>
    </location>
</feature>
<feature type="compositionally biased region" description="Polar residues" evidence="2">
    <location>
        <begin position="865"/>
        <end position="877"/>
    </location>
</feature>
<evidence type="ECO:0000256" key="1">
    <source>
        <dbReference type="SAM" id="Coils"/>
    </source>
</evidence>
<dbReference type="InParanoid" id="W2RWL5"/>
<feature type="compositionally biased region" description="Basic and acidic residues" evidence="2">
    <location>
        <begin position="937"/>
        <end position="1009"/>
    </location>
</feature>
<feature type="compositionally biased region" description="Polar residues" evidence="2">
    <location>
        <begin position="796"/>
        <end position="806"/>
    </location>
</feature>
<dbReference type="VEuPathDB" id="FungiDB:HMPREF1541_04449"/>
<dbReference type="GeneID" id="19971788"/>
<feature type="compositionally biased region" description="Acidic residues" evidence="2">
    <location>
        <begin position="2730"/>
        <end position="2741"/>
    </location>
</feature>
<feature type="compositionally biased region" description="Polar residues" evidence="2">
    <location>
        <begin position="827"/>
        <end position="840"/>
    </location>
</feature>
<feature type="compositionally biased region" description="Basic and acidic residues" evidence="2">
    <location>
        <begin position="518"/>
        <end position="544"/>
    </location>
</feature>
<feature type="compositionally biased region" description="Basic and acidic residues" evidence="2">
    <location>
        <begin position="1388"/>
        <end position="1401"/>
    </location>
</feature>
<dbReference type="PANTHER" id="PTHR40641">
    <property type="entry name" value="INVOLUCRIN REPEAT PROTEIN (AFU_ORTHOLOGUE AFUA_2G08060)"/>
    <property type="match status" value="1"/>
</dbReference>
<feature type="compositionally biased region" description="Basic and acidic residues" evidence="2">
    <location>
        <begin position="1512"/>
        <end position="1524"/>
    </location>
</feature>
<feature type="compositionally biased region" description="Basic and acidic residues" evidence="2">
    <location>
        <begin position="1780"/>
        <end position="1790"/>
    </location>
</feature>
<feature type="compositionally biased region" description="Basic and acidic residues" evidence="2">
    <location>
        <begin position="5156"/>
        <end position="5166"/>
    </location>
</feature>
<feature type="compositionally biased region" description="Low complexity" evidence="2">
    <location>
        <begin position="642"/>
        <end position="653"/>
    </location>
</feature>
<feature type="compositionally biased region" description="Basic residues" evidence="2">
    <location>
        <begin position="4311"/>
        <end position="4322"/>
    </location>
</feature>
<feature type="compositionally biased region" description="Basic and acidic residues" evidence="2">
    <location>
        <begin position="712"/>
        <end position="735"/>
    </location>
</feature>
<feature type="region of interest" description="Disordered" evidence="2">
    <location>
        <begin position="1237"/>
        <end position="1256"/>
    </location>
</feature>
<dbReference type="Proteomes" id="UP000030752">
    <property type="component" value="Unassembled WGS sequence"/>
</dbReference>
<feature type="region of interest" description="Disordered" evidence="2">
    <location>
        <begin position="5991"/>
        <end position="6039"/>
    </location>
</feature>
<feature type="compositionally biased region" description="Basic residues" evidence="2">
    <location>
        <begin position="4644"/>
        <end position="4655"/>
    </location>
</feature>
<feature type="region of interest" description="Disordered" evidence="2">
    <location>
        <begin position="2118"/>
        <end position="2331"/>
    </location>
</feature>
<feature type="compositionally biased region" description="Acidic residues" evidence="2">
    <location>
        <begin position="3279"/>
        <end position="3288"/>
    </location>
</feature>
<feature type="compositionally biased region" description="Polar residues" evidence="2">
    <location>
        <begin position="2947"/>
        <end position="2958"/>
    </location>
</feature>
<feature type="region of interest" description="Disordered" evidence="2">
    <location>
        <begin position="3695"/>
        <end position="3731"/>
    </location>
</feature>
<evidence type="ECO:0000313" key="4">
    <source>
        <dbReference type="Proteomes" id="UP000030752"/>
    </source>
</evidence>
<protein>
    <recommendedName>
        <fullName evidence="5">Involucrin repeat protein</fullName>
    </recommendedName>
</protein>
<feature type="compositionally biased region" description="Low complexity" evidence="2">
    <location>
        <begin position="4261"/>
        <end position="4300"/>
    </location>
</feature>
<feature type="compositionally biased region" description="Basic residues" evidence="2">
    <location>
        <begin position="5103"/>
        <end position="5115"/>
    </location>
</feature>
<feature type="region of interest" description="Disordered" evidence="2">
    <location>
        <begin position="5469"/>
        <end position="5555"/>
    </location>
</feature>
<feature type="region of interest" description="Disordered" evidence="2">
    <location>
        <begin position="4112"/>
        <end position="4455"/>
    </location>
</feature>
<dbReference type="eggNOG" id="ENOG502QRYC">
    <property type="taxonomic scope" value="Eukaryota"/>
</dbReference>
<feature type="compositionally biased region" description="Basic and acidic residues" evidence="2">
    <location>
        <begin position="5194"/>
        <end position="5210"/>
    </location>
</feature>
<feature type="region of interest" description="Disordered" evidence="2">
    <location>
        <begin position="1031"/>
        <end position="1090"/>
    </location>
</feature>
<feature type="compositionally biased region" description="Basic residues" evidence="2">
    <location>
        <begin position="4748"/>
        <end position="4758"/>
    </location>
</feature>
<feature type="compositionally biased region" description="Basic and acidic residues" evidence="2">
    <location>
        <begin position="1237"/>
        <end position="1250"/>
    </location>
</feature>
<feature type="compositionally biased region" description="Basic and acidic residues" evidence="2">
    <location>
        <begin position="4967"/>
        <end position="4984"/>
    </location>
</feature>
<feature type="compositionally biased region" description="Polar residues" evidence="2">
    <location>
        <begin position="1431"/>
        <end position="1442"/>
    </location>
</feature>
<feature type="compositionally biased region" description="Basic residues" evidence="2">
    <location>
        <begin position="585"/>
        <end position="606"/>
    </location>
</feature>
<feature type="compositionally biased region" description="Basic and acidic residues" evidence="2">
    <location>
        <begin position="5015"/>
        <end position="5026"/>
    </location>
</feature>
<feature type="compositionally biased region" description="Basic residues" evidence="2">
    <location>
        <begin position="2839"/>
        <end position="2848"/>
    </location>
</feature>
<dbReference type="EMBL" id="KB822720">
    <property type="protein sequence ID" value="ETN40173.1"/>
    <property type="molecule type" value="Genomic_DNA"/>
</dbReference>
<feature type="compositionally biased region" description="Basic and acidic residues" evidence="2">
    <location>
        <begin position="3866"/>
        <end position="3884"/>
    </location>
</feature>
<feature type="compositionally biased region" description="Low complexity" evidence="2">
    <location>
        <begin position="566"/>
        <end position="580"/>
    </location>
</feature>
<feature type="region of interest" description="Disordered" evidence="2">
    <location>
        <begin position="270"/>
        <end position="309"/>
    </location>
</feature>
<feature type="compositionally biased region" description="Basic and acidic residues" evidence="2">
    <location>
        <begin position="52"/>
        <end position="115"/>
    </location>
</feature>
<name>W2RWL5_CYPE1</name>
<feature type="compositionally biased region" description="Polar residues" evidence="2">
    <location>
        <begin position="483"/>
        <end position="501"/>
    </location>
</feature>
<evidence type="ECO:0000313" key="3">
    <source>
        <dbReference type="EMBL" id="ETN40173.1"/>
    </source>
</evidence>
<feature type="compositionally biased region" description="Basic residues" evidence="2">
    <location>
        <begin position="2190"/>
        <end position="2203"/>
    </location>
</feature>
<feature type="compositionally biased region" description="Polar residues" evidence="2">
    <location>
        <begin position="4417"/>
        <end position="4429"/>
    </location>
</feature>
<feature type="compositionally biased region" description="Basic and acidic residues" evidence="2">
    <location>
        <begin position="1688"/>
        <end position="1701"/>
    </location>
</feature>
<feature type="compositionally biased region" description="Low complexity" evidence="2">
    <location>
        <begin position="1182"/>
        <end position="1196"/>
    </location>
</feature>
<feature type="compositionally biased region" description="Polar residues" evidence="2">
    <location>
        <begin position="1760"/>
        <end position="1777"/>
    </location>
</feature>
<dbReference type="PANTHER" id="PTHR40641:SF2">
    <property type="entry name" value="INVOLUCRIN REPEAT PROTEIN"/>
    <property type="match status" value="1"/>
</dbReference>
<feature type="compositionally biased region" description="Low complexity" evidence="2">
    <location>
        <begin position="2426"/>
        <end position="2438"/>
    </location>
</feature>
<feature type="compositionally biased region" description="Basic and acidic residues" evidence="2">
    <location>
        <begin position="2275"/>
        <end position="2288"/>
    </location>
</feature>
<feature type="compositionally biased region" description="Low complexity" evidence="2">
    <location>
        <begin position="1922"/>
        <end position="1935"/>
    </location>
</feature>
<feature type="compositionally biased region" description="Basic residues" evidence="2">
    <location>
        <begin position="3083"/>
        <end position="3094"/>
    </location>
</feature>
<feature type="compositionally biased region" description="Basic and acidic residues" evidence="2">
    <location>
        <begin position="1643"/>
        <end position="1662"/>
    </location>
</feature>
<feature type="compositionally biased region" description="Basic and acidic residues" evidence="2">
    <location>
        <begin position="5082"/>
        <end position="5093"/>
    </location>
</feature>
<feature type="compositionally biased region" description="Basic residues" evidence="2">
    <location>
        <begin position="4007"/>
        <end position="4019"/>
    </location>
</feature>
<feature type="compositionally biased region" description="Low complexity" evidence="2">
    <location>
        <begin position="4525"/>
        <end position="4534"/>
    </location>
</feature>
<feature type="compositionally biased region" description="Basic and acidic residues" evidence="2">
    <location>
        <begin position="424"/>
        <end position="447"/>
    </location>
</feature>
<feature type="compositionally biased region" description="Basic and acidic residues" evidence="2">
    <location>
        <begin position="3043"/>
        <end position="3057"/>
    </location>
</feature>
<feature type="compositionally biased region" description="Basic and acidic residues" evidence="2">
    <location>
        <begin position="1417"/>
        <end position="1428"/>
    </location>
</feature>
<feature type="compositionally biased region" description="Basic and acidic residues" evidence="2">
    <location>
        <begin position="4443"/>
        <end position="4455"/>
    </location>
</feature>
<feature type="region of interest" description="Disordered" evidence="2">
    <location>
        <begin position="4487"/>
        <end position="5213"/>
    </location>
</feature>
<feature type="compositionally biased region" description="Basic residues" evidence="2">
    <location>
        <begin position="4822"/>
        <end position="4832"/>
    </location>
</feature>
<feature type="region of interest" description="Disordered" evidence="2">
    <location>
        <begin position="3275"/>
        <end position="3338"/>
    </location>
</feature>
<dbReference type="InterPro" id="IPR053268">
    <property type="entry name" value="Woronin_anchor"/>
</dbReference>
<feature type="compositionally biased region" description="Basic and acidic residues" evidence="2">
    <location>
        <begin position="2889"/>
        <end position="2905"/>
    </location>
</feature>
<feature type="compositionally biased region" description="Acidic residues" evidence="2">
    <location>
        <begin position="3771"/>
        <end position="3782"/>
    </location>
</feature>
<feature type="compositionally biased region" description="Polar residues" evidence="2">
    <location>
        <begin position="3717"/>
        <end position="3731"/>
    </location>
</feature>
<feature type="region of interest" description="Disordered" evidence="2">
    <location>
        <begin position="3630"/>
        <end position="3653"/>
    </location>
</feature>
<feature type="compositionally biased region" description="Basic residues" evidence="2">
    <location>
        <begin position="5050"/>
        <end position="5060"/>
    </location>
</feature>